<proteinExistence type="predicted"/>
<dbReference type="EMBL" id="JAWSTH010000021">
    <property type="protein sequence ID" value="MDW5594737.1"/>
    <property type="molecule type" value="Genomic_DNA"/>
</dbReference>
<comment type="caution">
    <text evidence="2">The sequence shown here is derived from an EMBL/GenBank/DDBJ whole genome shotgun (WGS) entry which is preliminary data.</text>
</comment>
<accession>A0ABU4HN52</accession>
<keyword evidence="2" id="KW-0378">Hydrolase</keyword>
<dbReference type="SUPFAM" id="SSF56529">
    <property type="entry name" value="FAH"/>
    <property type="match status" value="1"/>
</dbReference>
<dbReference type="PANTHER" id="PTHR43211:SF1">
    <property type="entry name" value="BLL6422 PROTEIN"/>
    <property type="match status" value="1"/>
</dbReference>
<reference evidence="2 3" key="2">
    <citation type="submission" date="2023-10" db="EMBL/GenBank/DDBJ databases">
        <authorList>
            <person name="Han X.F."/>
        </authorList>
    </citation>
    <scope>NUCLEOTIDE SEQUENCE [LARGE SCALE GENOMIC DNA]</scope>
    <source>
        <strain evidence="2 3">KCTC 39840</strain>
    </source>
</reference>
<organism evidence="2 3">
    <name type="scientific">Conexibacter stalactiti</name>
    <dbReference type="NCBI Taxonomy" id="1940611"/>
    <lineage>
        <taxon>Bacteria</taxon>
        <taxon>Bacillati</taxon>
        <taxon>Actinomycetota</taxon>
        <taxon>Thermoleophilia</taxon>
        <taxon>Solirubrobacterales</taxon>
        <taxon>Conexibacteraceae</taxon>
        <taxon>Conexibacter</taxon>
    </lineage>
</organism>
<dbReference type="Gene3D" id="3.90.850.10">
    <property type="entry name" value="Fumarylacetoacetase-like, C-terminal domain"/>
    <property type="match status" value="1"/>
</dbReference>
<evidence type="ECO:0000313" key="2">
    <source>
        <dbReference type="EMBL" id="MDW5594737.1"/>
    </source>
</evidence>
<dbReference type="GO" id="GO:0016787">
    <property type="term" value="F:hydrolase activity"/>
    <property type="evidence" value="ECO:0007669"/>
    <property type="project" value="UniProtKB-KW"/>
</dbReference>
<dbReference type="InterPro" id="IPR036663">
    <property type="entry name" value="Fumarylacetoacetase_C_sf"/>
</dbReference>
<keyword evidence="3" id="KW-1185">Reference proteome</keyword>
<evidence type="ECO:0000313" key="3">
    <source>
        <dbReference type="Proteomes" id="UP001284601"/>
    </source>
</evidence>
<gene>
    <name evidence="2" type="ORF">R7226_10340</name>
</gene>
<dbReference type="PANTHER" id="PTHR43211">
    <property type="entry name" value="FUMARYLACETOACETATE HYDROLASE"/>
    <property type="match status" value="1"/>
</dbReference>
<reference evidence="3" key="1">
    <citation type="submission" date="2023-07" db="EMBL/GenBank/DDBJ databases">
        <title>Conexibacter stalactiti sp. nov., isolated from stalactites in a lava cave and emended description of the genus Conexibacter.</title>
        <authorList>
            <person name="Lee S.D."/>
        </authorList>
    </citation>
    <scope>NUCLEOTIDE SEQUENCE [LARGE SCALE GENOMIC DNA]</scope>
    <source>
        <strain evidence="3">KCTC 39840</strain>
    </source>
</reference>
<feature type="domain" description="Fumarylacetoacetase-like C-terminal" evidence="1">
    <location>
        <begin position="144"/>
        <end position="331"/>
    </location>
</feature>
<dbReference type="Pfam" id="PF01557">
    <property type="entry name" value="FAA_hydrolase"/>
    <property type="match status" value="1"/>
</dbReference>
<evidence type="ECO:0000259" key="1">
    <source>
        <dbReference type="Pfam" id="PF01557"/>
    </source>
</evidence>
<dbReference type="Proteomes" id="UP001284601">
    <property type="component" value="Unassembled WGS sequence"/>
</dbReference>
<dbReference type="RefSeq" id="WP_318597042.1">
    <property type="nucleotide sequence ID" value="NZ_JAWSTH010000021.1"/>
</dbReference>
<protein>
    <submittedName>
        <fullName evidence="2">Fumarylacetoacetate hydrolase family protein</fullName>
    </submittedName>
</protein>
<sequence>MRLRRVALTGGGRSVAVWDEPHERWLPLVPAVALAPEFAALGAVAEDVVSFLAGGESIRAQVRALATRLTATDLSATFALEPALLPFAPRSLRGFATSQRHWEQSARGLVRRYLPRARPAVAAFERVTGRTFPPLRPGRLFFEQPSFYFGNHLTCYPDGATLPWPAFCRDLDFELELGAVLAHPLRDAANEAEAEAAIGGFVVLDDLSARDVQWREHRDGVLGPLGKTKTFATALAAEVVTADEILPRVRSLTGSVRVNGELWSRTSTAEQLHSFGAMVAHASAGEQLFGGELLSAGTLPGGCGLELNRWLSPGDALELEIDGVGLLRNTIGARGDSGPPPPGE</sequence>
<dbReference type="InterPro" id="IPR011234">
    <property type="entry name" value="Fumarylacetoacetase-like_C"/>
</dbReference>
<name>A0ABU4HN52_9ACTN</name>